<dbReference type="SUPFAM" id="SSF56176">
    <property type="entry name" value="FAD-binding/transporter-associated domain-like"/>
    <property type="match status" value="1"/>
</dbReference>
<dbReference type="PANTHER" id="PTHR42934">
    <property type="entry name" value="GLYCOLATE OXIDASE SUBUNIT GLCD"/>
    <property type="match status" value="1"/>
</dbReference>
<dbReference type="RefSeq" id="WP_274455076.1">
    <property type="nucleotide sequence ID" value="NZ_CP067097.1"/>
</dbReference>
<proteinExistence type="predicted"/>
<dbReference type="InterPro" id="IPR016164">
    <property type="entry name" value="FAD-linked_Oxase-like_C"/>
</dbReference>
<dbReference type="Pfam" id="PF02913">
    <property type="entry name" value="FAD-oxidase_C"/>
    <property type="match status" value="1"/>
</dbReference>
<dbReference type="InterPro" id="IPR016167">
    <property type="entry name" value="FAD-bd_PCMH_sub1"/>
</dbReference>
<evidence type="ECO:0000313" key="7">
    <source>
        <dbReference type="Proteomes" id="UP001232973"/>
    </source>
</evidence>
<dbReference type="InterPro" id="IPR051914">
    <property type="entry name" value="FAD-linked_OxidoTrans_Type4"/>
</dbReference>
<feature type="domain" description="FAD-binding PCMH-type" evidence="5">
    <location>
        <begin position="42"/>
        <end position="220"/>
    </location>
</feature>
<keyword evidence="3" id="KW-0274">FAD</keyword>
<evidence type="ECO:0000256" key="1">
    <source>
        <dbReference type="ARBA" id="ARBA00001974"/>
    </source>
</evidence>
<evidence type="ECO:0000313" key="6">
    <source>
        <dbReference type="EMBL" id="MDQ0189220.1"/>
    </source>
</evidence>
<dbReference type="Gene3D" id="1.10.45.10">
    <property type="entry name" value="Vanillyl-alcohol Oxidase, Chain A, domain 4"/>
    <property type="match status" value="1"/>
</dbReference>
<evidence type="ECO:0000259" key="5">
    <source>
        <dbReference type="PROSITE" id="PS51387"/>
    </source>
</evidence>
<dbReference type="Gene3D" id="3.30.70.2740">
    <property type="match status" value="1"/>
</dbReference>
<dbReference type="InterPro" id="IPR004113">
    <property type="entry name" value="FAD-bd_oxidored_4_C"/>
</dbReference>
<keyword evidence="2" id="KW-0285">Flavoprotein</keyword>
<protein>
    <submittedName>
        <fullName evidence="6">Glycolate oxidase</fullName>
        <ecNumber evidence="6">1.1.3.15</ecNumber>
    </submittedName>
</protein>
<name>A0ABT9XFZ4_9BACL</name>
<evidence type="ECO:0000256" key="3">
    <source>
        <dbReference type="ARBA" id="ARBA00022827"/>
    </source>
</evidence>
<reference evidence="6 7" key="1">
    <citation type="submission" date="2023-07" db="EMBL/GenBank/DDBJ databases">
        <title>Genomic Encyclopedia of Type Strains, Phase IV (KMG-IV): sequencing the most valuable type-strain genomes for metagenomic binning, comparative biology and taxonomic classification.</title>
        <authorList>
            <person name="Goeker M."/>
        </authorList>
    </citation>
    <scope>NUCLEOTIDE SEQUENCE [LARGE SCALE GENOMIC DNA]</scope>
    <source>
        <strain evidence="6 7">DSM 4006</strain>
    </source>
</reference>
<evidence type="ECO:0000256" key="4">
    <source>
        <dbReference type="ARBA" id="ARBA00023002"/>
    </source>
</evidence>
<dbReference type="InterPro" id="IPR006094">
    <property type="entry name" value="Oxid_FAD_bind_N"/>
</dbReference>
<sequence>MTSSRANDAHLIEFLTDLFGPSRVLCRPHQLAAYECDGYVAQTGLPRAVVFPETTDEVAQVVRYLHEHEVPFLPRGAGTGLSGGAMPRNGEVVISLVRMNKLLRVDFDNLRAVVQPGHVNLQLTRKISAQGYYYAPDPSSQSVCTIGGNLAENAGGSHCLKYGVTTNHIVAAKVVLPTGDVVDIGAEFGDALGYDLLGLVVGSEGTLGIATEITVKILKKPEAVRTALAMFDTVADAADTVTDIIGAGIIPAAIEMMDQLAMQAVDKSNYHVGYPKDIEAVLLIEVDGMAAGLEDVAAEIVHICHKHNVRTVKVAASDEERALWWSSRKMAFGATGRISPDYIVQDGVIPRTKLSQVMARIQQLSEESGLRIANVFHAGDGNLHPLICYDSRVPGQTELATRVGSEILKACVDAGGSITGEHGVGVEKIEEMRYMFDDTDLAAQAAVRQVFNPADLCNAGKLIPKPARCAEVKHMQRLIEQHAEVFRDLEDQTLTLRS</sequence>
<dbReference type="GO" id="GO:0003973">
    <property type="term" value="F:(S)-2-hydroxy-acid oxidase activity"/>
    <property type="evidence" value="ECO:0007669"/>
    <property type="project" value="UniProtKB-EC"/>
</dbReference>
<dbReference type="Proteomes" id="UP001232973">
    <property type="component" value="Unassembled WGS sequence"/>
</dbReference>
<accession>A0ABT9XFZ4</accession>
<dbReference type="PANTHER" id="PTHR42934:SF1">
    <property type="entry name" value="GLYCOLATE OXIDASE SUBUNIT GLCD"/>
    <property type="match status" value="1"/>
</dbReference>
<dbReference type="InterPro" id="IPR016171">
    <property type="entry name" value="Vanillyl_alc_oxidase_C-sub2"/>
</dbReference>
<comment type="cofactor">
    <cofactor evidence="1">
        <name>FAD</name>
        <dbReference type="ChEBI" id="CHEBI:57692"/>
    </cofactor>
</comment>
<dbReference type="Gene3D" id="3.30.70.2190">
    <property type="match status" value="1"/>
</dbReference>
<evidence type="ECO:0000256" key="2">
    <source>
        <dbReference type="ARBA" id="ARBA00022630"/>
    </source>
</evidence>
<gene>
    <name evidence="6" type="ORF">J2S03_001036</name>
</gene>
<keyword evidence="4 6" id="KW-0560">Oxidoreductase</keyword>
<dbReference type="EC" id="1.1.3.15" evidence="6"/>
<dbReference type="InterPro" id="IPR036318">
    <property type="entry name" value="FAD-bd_PCMH-like_sf"/>
</dbReference>
<dbReference type="Pfam" id="PF01565">
    <property type="entry name" value="FAD_binding_4"/>
    <property type="match status" value="1"/>
</dbReference>
<dbReference type="InterPro" id="IPR016169">
    <property type="entry name" value="FAD-bd_PCMH_sub2"/>
</dbReference>
<dbReference type="Gene3D" id="3.30.43.10">
    <property type="entry name" value="Uridine Diphospho-n-acetylenolpyruvylglucosamine Reductase, domain 2"/>
    <property type="match status" value="1"/>
</dbReference>
<dbReference type="InterPro" id="IPR016166">
    <property type="entry name" value="FAD-bd_PCMH"/>
</dbReference>
<dbReference type="Gene3D" id="3.30.465.10">
    <property type="match status" value="1"/>
</dbReference>
<dbReference type="PROSITE" id="PS51387">
    <property type="entry name" value="FAD_PCMH"/>
    <property type="match status" value="1"/>
</dbReference>
<dbReference type="EMBL" id="JAUSTP010000005">
    <property type="protein sequence ID" value="MDQ0189220.1"/>
    <property type="molecule type" value="Genomic_DNA"/>
</dbReference>
<organism evidence="6 7">
    <name type="scientific">Alicyclobacillus cycloheptanicus</name>
    <dbReference type="NCBI Taxonomy" id="1457"/>
    <lineage>
        <taxon>Bacteria</taxon>
        <taxon>Bacillati</taxon>
        <taxon>Bacillota</taxon>
        <taxon>Bacilli</taxon>
        <taxon>Bacillales</taxon>
        <taxon>Alicyclobacillaceae</taxon>
        <taxon>Alicyclobacillus</taxon>
    </lineage>
</organism>
<dbReference type="SUPFAM" id="SSF55103">
    <property type="entry name" value="FAD-linked oxidases, C-terminal domain"/>
    <property type="match status" value="1"/>
</dbReference>
<comment type="caution">
    <text evidence="6">The sequence shown here is derived from an EMBL/GenBank/DDBJ whole genome shotgun (WGS) entry which is preliminary data.</text>
</comment>
<keyword evidence="7" id="KW-1185">Reference proteome</keyword>